<dbReference type="InterPro" id="IPR003165">
    <property type="entry name" value="Piwi"/>
</dbReference>
<reference evidence="4" key="1">
    <citation type="submission" date="2023-06" db="EMBL/GenBank/DDBJ databases">
        <title>Genomic analysis of the entomopathogenic nematode Steinernema hermaphroditum.</title>
        <authorList>
            <person name="Schwarz E.M."/>
            <person name="Heppert J.K."/>
            <person name="Baniya A."/>
            <person name="Schwartz H.T."/>
            <person name="Tan C.-H."/>
            <person name="Antoshechkin I."/>
            <person name="Sternberg P.W."/>
            <person name="Goodrich-Blair H."/>
            <person name="Dillman A.R."/>
        </authorList>
    </citation>
    <scope>NUCLEOTIDE SEQUENCE</scope>
    <source>
        <strain evidence="4">PS9179</strain>
        <tissue evidence="4">Whole animal</tissue>
    </source>
</reference>
<proteinExistence type="predicted"/>
<evidence type="ECO:0000313" key="5">
    <source>
        <dbReference type="Proteomes" id="UP001175271"/>
    </source>
</evidence>
<dbReference type="SMART" id="SM00950">
    <property type="entry name" value="Piwi"/>
    <property type="match status" value="1"/>
</dbReference>
<dbReference type="Proteomes" id="UP001175271">
    <property type="component" value="Unassembled WGS sequence"/>
</dbReference>
<dbReference type="SUPFAM" id="SSF101690">
    <property type="entry name" value="PAZ domain"/>
    <property type="match status" value="1"/>
</dbReference>
<evidence type="ECO:0000259" key="3">
    <source>
        <dbReference type="PROSITE" id="PS50822"/>
    </source>
</evidence>
<comment type="caution">
    <text evidence="4">The sequence shown here is derived from an EMBL/GenBank/DDBJ whole genome shotgun (WGS) entry which is preliminary data.</text>
</comment>
<dbReference type="InterPro" id="IPR012337">
    <property type="entry name" value="RNaseH-like_sf"/>
</dbReference>
<accession>A0AA39GV21</accession>
<protein>
    <recommendedName>
        <fullName evidence="6">Piwi domain-containing protein</fullName>
    </recommendedName>
</protein>
<dbReference type="Pfam" id="PF02171">
    <property type="entry name" value="Piwi"/>
    <property type="match status" value="1"/>
</dbReference>
<evidence type="ECO:0000259" key="2">
    <source>
        <dbReference type="PROSITE" id="PS50821"/>
    </source>
</evidence>
<keyword evidence="5" id="KW-1185">Reference proteome</keyword>
<dbReference type="Gene3D" id="3.40.50.2300">
    <property type="match status" value="1"/>
</dbReference>
<evidence type="ECO:0000256" key="1">
    <source>
        <dbReference type="SAM" id="MobiDB-lite"/>
    </source>
</evidence>
<evidence type="ECO:0000313" key="4">
    <source>
        <dbReference type="EMBL" id="KAK0394102.1"/>
    </source>
</evidence>
<dbReference type="Pfam" id="PF02170">
    <property type="entry name" value="PAZ"/>
    <property type="match status" value="1"/>
</dbReference>
<gene>
    <name evidence="4" type="ORF">QR680_000565</name>
</gene>
<dbReference type="EMBL" id="JAUCMV010000005">
    <property type="protein sequence ID" value="KAK0394102.1"/>
    <property type="molecule type" value="Genomic_DNA"/>
</dbReference>
<organism evidence="4 5">
    <name type="scientific">Steinernema hermaphroditum</name>
    <dbReference type="NCBI Taxonomy" id="289476"/>
    <lineage>
        <taxon>Eukaryota</taxon>
        <taxon>Metazoa</taxon>
        <taxon>Ecdysozoa</taxon>
        <taxon>Nematoda</taxon>
        <taxon>Chromadorea</taxon>
        <taxon>Rhabditida</taxon>
        <taxon>Tylenchina</taxon>
        <taxon>Panagrolaimomorpha</taxon>
        <taxon>Strongyloidoidea</taxon>
        <taxon>Steinernematidae</taxon>
        <taxon>Steinernema</taxon>
    </lineage>
</organism>
<dbReference type="InterPro" id="IPR036397">
    <property type="entry name" value="RNaseH_sf"/>
</dbReference>
<dbReference type="Gene3D" id="2.170.260.10">
    <property type="entry name" value="paz domain"/>
    <property type="match status" value="1"/>
</dbReference>
<feature type="region of interest" description="Disordered" evidence="1">
    <location>
        <begin position="1"/>
        <end position="30"/>
    </location>
</feature>
<feature type="domain" description="PAZ" evidence="2">
    <location>
        <begin position="269"/>
        <end position="387"/>
    </location>
</feature>
<dbReference type="SUPFAM" id="SSF53098">
    <property type="entry name" value="Ribonuclease H-like"/>
    <property type="match status" value="1"/>
</dbReference>
<dbReference type="PROSITE" id="PS50821">
    <property type="entry name" value="PAZ"/>
    <property type="match status" value="1"/>
</dbReference>
<sequence>MAETTPEDLELERLSVSDATAKKDPPPESSFQQHVRVLTSFLEICISEGAKAFRYDVQICSTKTGKPLTKGPADDGHRAMRKEVCYDLLYSALLKSNGFGTGQGYRLPLVYNRENVLFFAQPLPEECINIDLDTDEDFRDVSKYVHCLIDSDDSVRVSISKLISKDESVIDLHQLVFELPSVNDEAASSPSRRFTMFLELLTTAPSLYNGTHTSFGPSLFEKMNELDMGNGKHMLRGLKKGVSIVEKDGIPYPAMVVDAKTSAFFKEQRLMDSFKEFGHEPCPALDDHTQWKKIESLFKDVRVVVLGKASNPGRKRLTFLIDGITMQPAERLTMTTRDFHGNVVQYFEQKKGVTLQYPYLPCVEYKTLDGRTEVKHVYPLELLYVVAGQKVPLEKADQEHTMILQKKSSVPPNDRFKMINDQLEKIGLFSAKDHLLKAFGVSIGDYISTKAGIRVAPKIEVAGGKQVRIDQDSASWKNATKLGYRCPVEIKKWVVLHSCPDGDVPAIQSFVRKMVDVAMRRGVRMETPQILNVKQFGGTLINAFEALSTNPPHFVMYIGVFGKNEKSREDKDLSHDMLKVCEQHYGILTQHVSKKRMQDVVNFNKLSVLDNIIHKTNMKMGGLNVIPRVEQLGKRMELDSGNFLVIAYDVCHPPAVSAQQRRLVKSVDPSLSSFDPSVVGIVANCVEHPHAFIGDFHYQAAKQEEVEESLLVARTKWIFRNLEASKGRQSRPKHVIVLRDGVSEGQYRMAMAYELEAIRRAVQEIDPSYTPTFTLVICTKRHNKRFFNMANGPATNTKPGTVVDRDVTRSGVTQFFMQSHFPLIGTAKMPQYDVLIDEANFSMDEIESFVNCMCHSHQIVESAVSIPEPVYASDEMAKRGWNNFMETRRSFPETIPINPDTKLVDFEELTKRLGYWHTQLDGVRFNA</sequence>
<feature type="domain" description="Piwi" evidence="3">
    <location>
        <begin position="556"/>
        <end position="885"/>
    </location>
</feature>
<evidence type="ECO:0008006" key="6">
    <source>
        <dbReference type="Google" id="ProtNLM"/>
    </source>
</evidence>
<name>A0AA39GV21_9BILA</name>
<dbReference type="CDD" id="cd02846">
    <property type="entry name" value="PAZ_argonaute_like"/>
    <property type="match status" value="1"/>
</dbReference>
<feature type="compositionally biased region" description="Acidic residues" evidence="1">
    <location>
        <begin position="1"/>
        <end position="10"/>
    </location>
</feature>
<dbReference type="PROSITE" id="PS50822">
    <property type="entry name" value="PIWI"/>
    <property type="match status" value="1"/>
</dbReference>
<dbReference type="GO" id="GO:0003723">
    <property type="term" value="F:RNA binding"/>
    <property type="evidence" value="ECO:0007669"/>
    <property type="project" value="InterPro"/>
</dbReference>
<dbReference type="Gene3D" id="3.30.420.10">
    <property type="entry name" value="Ribonuclease H-like superfamily/Ribonuclease H"/>
    <property type="match status" value="1"/>
</dbReference>
<dbReference type="PANTHER" id="PTHR22891">
    <property type="entry name" value="EUKARYOTIC TRANSLATION INITIATION FACTOR 2C"/>
    <property type="match status" value="1"/>
</dbReference>
<dbReference type="InterPro" id="IPR036085">
    <property type="entry name" value="PAZ_dom_sf"/>
</dbReference>
<dbReference type="AlphaFoldDB" id="A0AA39GV21"/>
<dbReference type="InterPro" id="IPR003100">
    <property type="entry name" value="PAZ_dom"/>
</dbReference>
<feature type="compositionally biased region" description="Basic and acidic residues" evidence="1">
    <location>
        <begin position="11"/>
        <end position="26"/>
    </location>
</feature>